<dbReference type="EMBL" id="CALNXI010000008">
    <property type="protein sequence ID" value="CAH3014301.1"/>
    <property type="molecule type" value="Genomic_DNA"/>
</dbReference>
<organism evidence="3 4">
    <name type="scientific">Porites evermanni</name>
    <dbReference type="NCBI Taxonomy" id="104178"/>
    <lineage>
        <taxon>Eukaryota</taxon>
        <taxon>Metazoa</taxon>
        <taxon>Cnidaria</taxon>
        <taxon>Anthozoa</taxon>
        <taxon>Hexacorallia</taxon>
        <taxon>Scleractinia</taxon>
        <taxon>Fungiina</taxon>
        <taxon>Poritidae</taxon>
        <taxon>Porites</taxon>
    </lineage>
</organism>
<sequence length="386" mass="43069">MSTSSDARLHFEGVLDKAGKRFFEGFRKRWFTLDGQDLTYYKAPEKTEENYLGHIDFSQVKAVNPVKMVNNGFQIVTKSRTYTFSAPTPELLTDWVSVLRQAMQLKSIEKRNRSLSCQDPISSQYEEVSSRSLRSLSTDHSLDEFDAADLLYSSVSEPGNQRGASSQGQGEYGLVGPATLPRAQRNKDDAVMYELVGSRPPSKSAPPTYEMVQSSKKNTVESAEGLYDLVQNVQRQESPKPLEEGSTGQEEPAAPQIHADTDAEKQEQTSLYSTVTRDRSRKKKPSVRGLSMITEGENEEVEELSPVPTPEETAPSLPAKSVDEVYAIYEIKRFLEETATEDEENGISYQKTKGNEEEPGAFPVRSGSAFQQLKAFLQELDSTESD</sequence>
<accession>A0ABN8LK39</accession>
<dbReference type="InterPro" id="IPR051707">
    <property type="entry name" value="PI-Interact_SigTrans_Reg"/>
</dbReference>
<dbReference type="Proteomes" id="UP001159427">
    <property type="component" value="Unassembled WGS sequence"/>
</dbReference>
<feature type="region of interest" description="Disordered" evidence="1">
    <location>
        <begin position="340"/>
        <end position="364"/>
    </location>
</feature>
<dbReference type="InterPro" id="IPR011993">
    <property type="entry name" value="PH-like_dom_sf"/>
</dbReference>
<evidence type="ECO:0000259" key="2">
    <source>
        <dbReference type="PROSITE" id="PS50003"/>
    </source>
</evidence>
<dbReference type="PANTHER" id="PTHR14336">
    <property type="entry name" value="TANDEM PH DOMAIN CONTAINING PROTEIN"/>
    <property type="match status" value="1"/>
</dbReference>
<dbReference type="SMART" id="SM00233">
    <property type="entry name" value="PH"/>
    <property type="match status" value="1"/>
</dbReference>
<feature type="region of interest" description="Disordered" evidence="1">
    <location>
        <begin position="197"/>
        <end position="217"/>
    </location>
</feature>
<dbReference type="Pfam" id="PF00169">
    <property type="entry name" value="PH"/>
    <property type="match status" value="1"/>
</dbReference>
<feature type="region of interest" description="Disordered" evidence="1">
    <location>
        <begin position="156"/>
        <end position="185"/>
    </location>
</feature>
<name>A0ABN8LK39_9CNID</name>
<proteinExistence type="predicted"/>
<evidence type="ECO:0000313" key="3">
    <source>
        <dbReference type="EMBL" id="CAH3014301.1"/>
    </source>
</evidence>
<reference evidence="3 4" key="1">
    <citation type="submission" date="2022-05" db="EMBL/GenBank/DDBJ databases">
        <authorList>
            <consortium name="Genoscope - CEA"/>
            <person name="William W."/>
        </authorList>
    </citation>
    <scope>NUCLEOTIDE SEQUENCE [LARGE SCALE GENOMIC DNA]</scope>
</reference>
<dbReference type="SUPFAM" id="SSF50729">
    <property type="entry name" value="PH domain-like"/>
    <property type="match status" value="1"/>
</dbReference>
<dbReference type="CDD" id="cd00821">
    <property type="entry name" value="PH"/>
    <property type="match status" value="1"/>
</dbReference>
<dbReference type="InterPro" id="IPR001849">
    <property type="entry name" value="PH_domain"/>
</dbReference>
<keyword evidence="4" id="KW-1185">Reference proteome</keyword>
<gene>
    <name evidence="3" type="ORF">PEVE_00041698</name>
</gene>
<comment type="caution">
    <text evidence="3">The sequence shown here is derived from an EMBL/GenBank/DDBJ whole genome shotgun (WGS) entry which is preliminary data.</text>
</comment>
<feature type="compositionally biased region" description="Polar residues" evidence="1">
    <location>
        <begin position="156"/>
        <end position="169"/>
    </location>
</feature>
<dbReference type="Gene3D" id="2.30.29.30">
    <property type="entry name" value="Pleckstrin-homology domain (PH domain)/Phosphotyrosine-binding domain (PTB)"/>
    <property type="match status" value="1"/>
</dbReference>
<protein>
    <recommendedName>
        <fullName evidence="2">PH domain-containing protein</fullName>
    </recommendedName>
</protein>
<evidence type="ECO:0000256" key="1">
    <source>
        <dbReference type="SAM" id="MobiDB-lite"/>
    </source>
</evidence>
<feature type="region of interest" description="Disordered" evidence="1">
    <location>
        <begin position="236"/>
        <end position="319"/>
    </location>
</feature>
<feature type="domain" description="PH" evidence="2">
    <location>
        <begin position="8"/>
        <end position="104"/>
    </location>
</feature>
<evidence type="ECO:0000313" key="4">
    <source>
        <dbReference type="Proteomes" id="UP001159427"/>
    </source>
</evidence>
<dbReference type="PROSITE" id="PS50003">
    <property type="entry name" value="PH_DOMAIN"/>
    <property type="match status" value="1"/>
</dbReference>